<feature type="region of interest" description="Disordered" evidence="1">
    <location>
        <begin position="1"/>
        <end position="106"/>
    </location>
</feature>
<sequence length="106" mass="11611">QAQRMVPPTVMPVEIPSISHPPRPGRKASANIKHSSKPTMDSKTPVTDGVNIDPPRKRDSSRAKAARHWKWAKAQPDSTESELSLDEESAPTLDSDQSNDLSDLDS</sequence>
<feature type="compositionally biased region" description="Low complexity" evidence="1">
    <location>
        <begin position="93"/>
        <end position="106"/>
    </location>
</feature>
<dbReference type="EMBL" id="OW240917">
    <property type="protein sequence ID" value="CAH2301826.1"/>
    <property type="molecule type" value="Genomic_DNA"/>
</dbReference>
<feature type="non-terminal residue" evidence="2">
    <location>
        <position position="106"/>
    </location>
</feature>
<reference evidence="2" key="1">
    <citation type="submission" date="2022-03" db="EMBL/GenBank/DDBJ databases">
        <authorList>
            <person name="Alioto T."/>
            <person name="Alioto T."/>
            <person name="Gomez Garrido J."/>
        </authorList>
    </citation>
    <scope>NUCLEOTIDE SEQUENCE</scope>
</reference>
<dbReference type="AlphaFoldDB" id="A0AAD1SHR2"/>
<evidence type="ECO:0000256" key="1">
    <source>
        <dbReference type="SAM" id="MobiDB-lite"/>
    </source>
</evidence>
<feature type="compositionally biased region" description="Acidic residues" evidence="1">
    <location>
        <begin position="79"/>
        <end position="89"/>
    </location>
</feature>
<evidence type="ECO:0000313" key="2">
    <source>
        <dbReference type="EMBL" id="CAH2301826.1"/>
    </source>
</evidence>
<gene>
    <name evidence="2" type="ORF">PECUL_23A021619</name>
</gene>
<proteinExistence type="predicted"/>
<evidence type="ECO:0000313" key="3">
    <source>
        <dbReference type="Proteomes" id="UP001295444"/>
    </source>
</evidence>
<accession>A0AAD1SHR2</accession>
<dbReference type="Proteomes" id="UP001295444">
    <property type="component" value="Chromosome 06"/>
</dbReference>
<feature type="non-terminal residue" evidence="2">
    <location>
        <position position="1"/>
    </location>
</feature>
<protein>
    <submittedName>
        <fullName evidence="2">Uncharacterized protein</fullName>
    </submittedName>
</protein>
<keyword evidence="3" id="KW-1185">Reference proteome</keyword>
<organism evidence="2 3">
    <name type="scientific">Pelobates cultripes</name>
    <name type="common">Western spadefoot toad</name>
    <dbReference type="NCBI Taxonomy" id="61616"/>
    <lineage>
        <taxon>Eukaryota</taxon>
        <taxon>Metazoa</taxon>
        <taxon>Chordata</taxon>
        <taxon>Craniata</taxon>
        <taxon>Vertebrata</taxon>
        <taxon>Euteleostomi</taxon>
        <taxon>Amphibia</taxon>
        <taxon>Batrachia</taxon>
        <taxon>Anura</taxon>
        <taxon>Pelobatoidea</taxon>
        <taxon>Pelobatidae</taxon>
        <taxon>Pelobates</taxon>
    </lineage>
</organism>
<name>A0AAD1SHR2_PELCU</name>